<organism evidence="3 4">
    <name type="scientific">Flavobacterium myungsuense</name>
    <dbReference type="NCBI Taxonomy" id="651823"/>
    <lineage>
        <taxon>Bacteria</taxon>
        <taxon>Pseudomonadati</taxon>
        <taxon>Bacteroidota</taxon>
        <taxon>Flavobacteriia</taxon>
        <taxon>Flavobacteriales</taxon>
        <taxon>Flavobacteriaceae</taxon>
        <taxon>Flavobacterium</taxon>
    </lineage>
</organism>
<gene>
    <name evidence="3" type="ORF">ACFQ0S_04365</name>
</gene>
<keyword evidence="1" id="KW-0812">Transmembrane</keyword>
<dbReference type="Pfam" id="PF22827">
    <property type="entry name" value="GldL_N"/>
    <property type="match status" value="1"/>
</dbReference>
<reference evidence="4" key="1">
    <citation type="journal article" date="2019" name="Int. J. Syst. Evol. Microbiol.">
        <title>The Global Catalogue of Microorganisms (GCM) 10K type strain sequencing project: providing services to taxonomists for standard genome sequencing and annotation.</title>
        <authorList>
            <consortium name="The Broad Institute Genomics Platform"/>
            <consortium name="The Broad Institute Genome Sequencing Center for Infectious Disease"/>
            <person name="Wu L."/>
            <person name="Ma J."/>
        </authorList>
    </citation>
    <scope>NUCLEOTIDE SEQUENCE [LARGE SCALE GENOMIC DNA]</scope>
    <source>
        <strain evidence="4">CECT 7649</strain>
    </source>
</reference>
<evidence type="ECO:0000259" key="2">
    <source>
        <dbReference type="Pfam" id="PF22827"/>
    </source>
</evidence>
<feature type="domain" description="Gliding motility protein GldL-like N-terminal" evidence="2">
    <location>
        <begin position="19"/>
        <end position="52"/>
    </location>
</feature>
<comment type="caution">
    <text evidence="3">The sequence shown here is derived from an EMBL/GenBank/DDBJ whole genome shotgun (WGS) entry which is preliminary data.</text>
</comment>
<feature type="transmembrane region" description="Helical" evidence="1">
    <location>
        <begin position="31"/>
        <end position="54"/>
    </location>
</feature>
<dbReference type="RefSeq" id="WP_379754378.1">
    <property type="nucleotide sequence ID" value="NZ_JBHSYB010000012.1"/>
</dbReference>
<protein>
    <recommendedName>
        <fullName evidence="2">Gliding motility protein GldL-like N-terminal domain-containing protein</fullName>
    </recommendedName>
</protein>
<keyword evidence="4" id="KW-1185">Reference proteome</keyword>
<evidence type="ECO:0000313" key="3">
    <source>
        <dbReference type="EMBL" id="MFD0983708.1"/>
    </source>
</evidence>
<dbReference type="Proteomes" id="UP001597051">
    <property type="component" value="Unassembled WGS sequence"/>
</dbReference>
<accession>A0ABW3IZT5</accession>
<proteinExistence type="predicted"/>
<dbReference type="InterPro" id="IPR055087">
    <property type="entry name" value="GldL-like_N"/>
</dbReference>
<evidence type="ECO:0000256" key="1">
    <source>
        <dbReference type="SAM" id="Phobius"/>
    </source>
</evidence>
<evidence type="ECO:0000313" key="4">
    <source>
        <dbReference type="Proteomes" id="UP001597051"/>
    </source>
</evidence>
<sequence length="92" mass="10741">MDFKNFLPWSFIVSFVLTIPGALFKIMHWPFANFFLMIGVLSLLIFIVGSIYEISNSKKIEGTEKFIWIMGFIFFGMFTGLIYLLSSRRKII</sequence>
<keyword evidence="1" id="KW-1133">Transmembrane helix</keyword>
<keyword evidence="1" id="KW-0472">Membrane</keyword>
<dbReference type="EMBL" id="JBHTIZ010000011">
    <property type="protein sequence ID" value="MFD0983708.1"/>
    <property type="molecule type" value="Genomic_DNA"/>
</dbReference>
<feature type="transmembrane region" description="Helical" evidence="1">
    <location>
        <begin position="6"/>
        <end position="24"/>
    </location>
</feature>
<name>A0ABW3IZT5_9FLAO</name>
<feature type="transmembrane region" description="Helical" evidence="1">
    <location>
        <begin position="66"/>
        <end position="85"/>
    </location>
</feature>